<dbReference type="AlphaFoldDB" id="A0A4T0X3U9"/>
<dbReference type="Proteomes" id="UP000307173">
    <property type="component" value="Unassembled WGS sequence"/>
</dbReference>
<name>A0A4T0X3U9_9ASCO</name>
<gene>
    <name evidence="1" type="ORF">CANINC_001416</name>
</gene>
<accession>A0A4T0X3U9</accession>
<evidence type="ECO:0000313" key="1">
    <source>
        <dbReference type="EMBL" id="TID29905.1"/>
    </source>
</evidence>
<comment type="caution">
    <text evidence="1">The sequence shown here is derived from an EMBL/GenBank/DDBJ whole genome shotgun (WGS) entry which is preliminary data.</text>
</comment>
<proteinExistence type="predicted"/>
<protein>
    <submittedName>
        <fullName evidence="1">Uncharacterized protein</fullName>
    </submittedName>
</protein>
<keyword evidence="2" id="KW-1185">Reference proteome</keyword>
<feature type="non-terminal residue" evidence="1">
    <location>
        <position position="1"/>
    </location>
</feature>
<organism evidence="1 2">
    <name type="scientific">Pichia inconspicua</name>
    <dbReference type="NCBI Taxonomy" id="52247"/>
    <lineage>
        <taxon>Eukaryota</taxon>
        <taxon>Fungi</taxon>
        <taxon>Dikarya</taxon>
        <taxon>Ascomycota</taxon>
        <taxon>Saccharomycotina</taxon>
        <taxon>Pichiomycetes</taxon>
        <taxon>Pichiales</taxon>
        <taxon>Pichiaceae</taxon>
        <taxon>Pichia</taxon>
    </lineage>
</organism>
<reference evidence="1 2" key="1">
    <citation type="journal article" date="2019" name="Front. Genet.">
        <title>Whole-Genome Sequencing of the Opportunistic Yeast Pathogen Candida inconspicua Uncovers Its Hybrid Origin.</title>
        <authorList>
            <person name="Mixao V."/>
            <person name="Hansen A.P."/>
            <person name="Saus E."/>
            <person name="Boekhout T."/>
            <person name="Lass-Florl C."/>
            <person name="Gabaldon T."/>
        </authorList>
    </citation>
    <scope>NUCLEOTIDE SEQUENCE [LARGE SCALE GENOMIC DNA]</scope>
    <source>
        <strain evidence="1 2">CBS 180</strain>
    </source>
</reference>
<dbReference type="EMBL" id="SELW01000220">
    <property type="protein sequence ID" value="TID29905.1"/>
    <property type="molecule type" value="Genomic_DNA"/>
</dbReference>
<evidence type="ECO:0000313" key="2">
    <source>
        <dbReference type="Proteomes" id="UP000307173"/>
    </source>
</evidence>
<sequence length="135" mass="15094">HAAVKDSVNIGSSNIVSATSFNQLLYNNTKTSIDTSNIIRFHRSQITCDAIDLILHEDVQLNGLVNLILTKHKLFFKLINVLLDSPYPSDLTYPRLRRPDLKSQSNLRSVLNTNKSIFPSGDSTLGILKPVSNWC</sequence>